<dbReference type="PANTHER" id="PTHR30575:SF0">
    <property type="entry name" value="XAA-ARG DIPEPTIDASE"/>
    <property type="match status" value="1"/>
</dbReference>
<sequence length="88" mass="10179">MADNPELVNVKNLVSEAIEGEKDSLKRLSEEIWSNPELNYEEETAHKVLTDYLESKGFRVDRKYCDIKTAFRARYARVSIGMRLKGIV</sequence>
<dbReference type="Gene3D" id="3.40.630.10">
    <property type="entry name" value="Zn peptidases"/>
    <property type="match status" value="1"/>
</dbReference>
<proteinExistence type="predicted"/>
<dbReference type="OrthoDB" id="6119954at2759"/>
<organism evidence="1">
    <name type="scientific">Amphimedon queenslandica</name>
    <name type="common">Sponge</name>
    <dbReference type="NCBI Taxonomy" id="400682"/>
    <lineage>
        <taxon>Eukaryota</taxon>
        <taxon>Metazoa</taxon>
        <taxon>Porifera</taxon>
        <taxon>Demospongiae</taxon>
        <taxon>Heteroscleromorpha</taxon>
        <taxon>Haplosclerida</taxon>
        <taxon>Niphatidae</taxon>
        <taxon>Amphimedon</taxon>
    </lineage>
</organism>
<protein>
    <recommendedName>
        <fullName evidence="2">Amidohydrolase</fullName>
    </recommendedName>
</protein>
<accession>A0A1X7TAG9</accession>
<dbReference type="PANTHER" id="PTHR30575">
    <property type="entry name" value="PEPTIDASE M20"/>
    <property type="match status" value="1"/>
</dbReference>
<dbReference type="InParanoid" id="A0A1X7TAG9"/>
<dbReference type="AlphaFoldDB" id="A0A1X7TAG9"/>
<reference evidence="1" key="1">
    <citation type="submission" date="2017-05" db="UniProtKB">
        <authorList>
            <consortium name="EnsemblMetazoa"/>
        </authorList>
    </citation>
    <scope>IDENTIFICATION</scope>
</reference>
<dbReference type="GO" id="GO:0016805">
    <property type="term" value="F:dipeptidase activity"/>
    <property type="evidence" value="ECO:0007669"/>
    <property type="project" value="TreeGrafter"/>
</dbReference>
<dbReference type="EnsemblMetazoa" id="Aqu2.1.11546_001">
    <property type="protein sequence ID" value="Aqu2.1.11546_001"/>
    <property type="gene ID" value="Aqu2.1.11546"/>
</dbReference>
<name>A0A1X7TAG9_AMPQE</name>
<dbReference type="SUPFAM" id="SSF53187">
    <property type="entry name" value="Zn-dependent exopeptidases"/>
    <property type="match status" value="1"/>
</dbReference>
<evidence type="ECO:0000313" key="1">
    <source>
        <dbReference type="EnsemblMetazoa" id="Aqu2.1.11546_001"/>
    </source>
</evidence>
<evidence type="ECO:0008006" key="2">
    <source>
        <dbReference type="Google" id="ProtNLM"/>
    </source>
</evidence>
<dbReference type="InterPro" id="IPR052030">
    <property type="entry name" value="Peptidase_M20/M20A_hydrolases"/>
</dbReference>